<proteinExistence type="predicted"/>
<evidence type="ECO:0000313" key="1">
    <source>
        <dbReference type="EMBL" id="KDR16563.1"/>
    </source>
</evidence>
<protein>
    <submittedName>
        <fullName evidence="1">Uncharacterized protein</fullName>
    </submittedName>
</protein>
<dbReference type="EMBL" id="KK852785">
    <property type="protein sequence ID" value="KDR16563.1"/>
    <property type="molecule type" value="Genomic_DNA"/>
</dbReference>
<dbReference type="InParanoid" id="A0A067R0X5"/>
<gene>
    <name evidence="1" type="ORF">L798_08892</name>
</gene>
<organism evidence="1 2">
    <name type="scientific">Zootermopsis nevadensis</name>
    <name type="common">Dampwood termite</name>
    <dbReference type="NCBI Taxonomy" id="136037"/>
    <lineage>
        <taxon>Eukaryota</taxon>
        <taxon>Metazoa</taxon>
        <taxon>Ecdysozoa</taxon>
        <taxon>Arthropoda</taxon>
        <taxon>Hexapoda</taxon>
        <taxon>Insecta</taxon>
        <taxon>Pterygota</taxon>
        <taxon>Neoptera</taxon>
        <taxon>Polyneoptera</taxon>
        <taxon>Dictyoptera</taxon>
        <taxon>Blattodea</taxon>
        <taxon>Blattoidea</taxon>
        <taxon>Termitoidae</taxon>
        <taxon>Termopsidae</taxon>
        <taxon>Zootermopsis</taxon>
    </lineage>
</organism>
<dbReference type="Proteomes" id="UP000027135">
    <property type="component" value="Unassembled WGS sequence"/>
</dbReference>
<accession>A0A067R0X5</accession>
<reference evidence="1 2" key="1">
    <citation type="journal article" date="2014" name="Nat. Commun.">
        <title>Molecular traces of alternative social organization in a termite genome.</title>
        <authorList>
            <person name="Terrapon N."/>
            <person name="Li C."/>
            <person name="Robertson H.M."/>
            <person name="Ji L."/>
            <person name="Meng X."/>
            <person name="Booth W."/>
            <person name="Chen Z."/>
            <person name="Childers C.P."/>
            <person name="Glastad K.M."/>
            <person name="Gokhale K."/>
            <person name="Gowin J."/>
            <person name="Gronenberg W."/>
            <person name="Hermansen R.A."/>
            <person name="Hu H."/>
            <person name="Hunt B.G."/>
            <person name="Huylmans A.K."/>
            <person name="Khalil S.M."/>
            <person name="Mitchell R.D."/>
            <person name="Munoz-Torres M.C."/>
            <person name="Mustard J.A."/>
            <person name="Pan H."/>
            <person name="Reese J.T."/>
            <person name="Scharf M.E."/>
            <person name="Sun F."/>
            <person name="Vogel H."/>
            <person name="Xiao J."/>
            <person name="Yang W."/>
            <person name="Yang Z."/>
            <person name="Yang Z."/>
            <person name="Zhou J."/>
            <person name="Zhu J."/>
            <person name="Brent C.S."/>
            <person name="Elsik C.G."/>
            <person name="Goodisman M.A."/>
            <person name="Liberles D.A."/>
            <person name="Roe R.M."/>
            <person name="Vargo E.L."/>
            <person name="Vilcinskas A."/>
            <person name="Wang J."/>
            <person name="Bornberg-Bauer E."/>
            <person name="Korb J."/>
            <person name="Zhang G."/>
            <person name="Liebig J."/>
        </authorList>
    </citation>
    <scope>NUCLEOTIDE SEQUENCE [LARGE SCALE GENOMIC DNA]</scope>
    <source>
        <tissue evidence="1">Whole organism</tissue>
    </source>
</reference>
<sequence>MGPLLGWAQQVEHRFESRHVSSNRISIMNKVTGYMDYKIKQATEIRFHLRTYWSNLQIHQSGDKAKQSLHVIMPTSLLLACTWIQKQAQDRWCLCHQGDCPDDGSSKDL</sequence>
<dbReference type="AlphaFoldDB" id="A0A067R0X5"/>
<keyword evidence="2" id="KW-1185">Reference proteome</keyword>
<evidence type="ECO:0000313" key="2">
    <source>
        <dbReference type="Proteomes" id="UP000027135"/>
    </source>
</evidence>
<name>A0A067R0X5_ZOONE</name>